<keyword evidence="2" id="KW-0472">Membrane</keyword>
<feature type="compositionally biased region" description="Basic and acidic residues" evidence="1">
    <location>
        <begin position="645"/>
        <end position="667"/>
    </location>
</feature>
<name>A0ABD3FIB4_9STRA</name>
<feature type="compositionally biased region" description="Basic and acidic residues" evidence="1">
    <location>
        <begin position="711"/>
        <end position="724"/>
    </location>
</feature>
<feature type="region of interest" description="Disordered" evidence="1">
    <location>
        <begin position="621"/>
        <end position="797"/>
    </location>
</feature>
<feature type="transmembrane region" description="Helical" evidence="2">
    <location>
        <begin position="203"/>
        <end position="222"/>
    </location>
</feature>
<protein>
    <submittedName>
        <fullName evidence="3">Uncharacterized protein</fullName>
    </submittedName>
</protein>
<evidence type="ECO:0000313" key="3">
    <source>
        <dbReference type="EMBL" id="KAL3666662.1"/>
    </source>
</evidence>
<reference evidence="3 4" key="1">
    <citation type="submission" date="2024-09" db="EMBL/GenBank/DDBJ databases">
        <title>Genome sequencing and assembly of Phytophthora oleae, isolate VK10A, causative agent of rot of olive drupes.</title>
        <authorList>
            <person name="Conti Taguali S."/>
            <person name="Riolo M."/>
            <person name="La Spada F."/>
            <person name="Cacciola S.O."/>
            <person name="Dionisio G."/>
        </authorList>
    </citation>
    <scope>NUCLEOTIDE SEQUENCE [LARGE SCALE GENOMIC DNA]</scope>
    <source>
        <strain evidence="3 4">VK10A</strain>
    </source>
</reference>
<feature type="region of interest" description="Disordered" evidence="1">
    <location>
        <begin position="450"/>
        <end position="474"/>
    </location>
</feature>
<evidence type="ECO:0000256" key="1">
    <source>
        <dbReference type="SAM" id="MobiDB-lite"/>
    </source>
</evidence>
<keyword evidence="2" id="KW-0812">Transmembrane</keyword>
<dbReference type="EMBL" id="JBIMZQ010000016">
    <property type="protein sequence ID" value="KAL3666662.1"/>
    <property type="molecule type" value="Genomic_DNA"/>
</dbReference>
<organism evidence="3 4">
    <name type="scientific">Phytophthora oleae</name>
    <dbReference type="NCBI Taxonomy" id="2107226"/>
    <lineage>
        <taxon>Eukaryota</taxon>
        <taxon>Sar</taxon>
        <taxon>Stramenopiles</taxon>
        <taxon>Oomycota</taxon>
        <taxon>Peronosporomycetes</taxon>
        <taxon>Peronosporales</taxon>
        <taxon>Peronosporaceae</taxon>
        <taxon>Phytophthora</taxon>
    </lineage>
</organism>
<feature type="region of interest" description="Disordered" evidence="1">
    <location>
        <begin position="1"/>
        <end position="40"/>
    </location>
</feature>
<feature type="transmembrane region" description="Helical" evidence="2">
    <location>
        <begin position="229"/>
        <end position="247"/>
    </location>
</feature>
<evidence type="ECO:0000313" key="4">
    <source>
        <dbReference type="Proteomes" id="UP001632037"/>
    </source>
</evidence>
<keyword evidence="4" id="KW-1185">Reference proteome</keyword>
<dbReference type="Proteomes" id="UP001632037">
    <property type="component" value="Unassembled WGS sequence"/>
</dbReference>
<feature type="compositionally biased region" description="Basic residues" evidence="1">
    <location>
        <begin position="763"/>
        <end position="779"/>
    </location>
</feature>
<comment type="caution">
    <text evidence="3">The sequence shown here is derived from an EMBL/GenBank/DDBJ whole genome shotgun (WGS) entry which is preliminary data.</text>
</comment>
<proteinExistence type="predicted"/>
<feature type="transmembrane region" description="Helical" evidence="2">
    <location>
        <begin position="136"/>
        <end position="155"/>
    </location>
</feature>
<feature type="compositionally biased region" description="Polar residues" evidence="1">
    <location>
        <begin position="625"/>
        <end position="637"/>
    </location>
</feature>
<dbReference type="AlphaFoldDB" id="A0ABD3FIB4"/>
<gene>
    <name evidence="3" type="ORF">V7S43_008291</name>
</gene>
<accession>A0ABD3FIB4</accession>
<sequence length="797" mass="88298">MRMRLRAPDEPEAESGYEFGDVNASAPSTPEHSHLPPLDVGSPEYIEERLENLKRRPNWGDYLDQYVEDHPDSDSEAGDFDDISTLDNAGFIRSTLWSLLVVAFAPLLILCAPCLKHKSYGFWPLGCRSMNELFSCALANVIFMMFGLVLLYWTICRELPDVFNVNNTLVKLNVQVDEIQRAADTCHAALLQWDRMVAQELCMPVGIDVALLLLNTLLLLHCHRRWARYLMVLMVVMFVVDVPTQLYDATFPAPEIHKVDPTFAMVDEELLVALDGKNLKPGGSVAWVAYWGCATTSNVDACDKQFASTFEAGNVAVTFKSLDHFIPCYRDPPNPLKAQDYQCFENIRIRVKDMQSIPGWSRTAPQAAAVYDAVKPESTLNKDWDNVEASSFEHEEQLDHYTVNPERRETEASLNAVKIGIASAAGSSSETLPTTSNGECELKKNTAVLSEERGTQENESVPRSSLEAEQGADNTEAAIRNEKLAEAEVMPDAVVKMRAIDSELQNASQSEETLAPVEEVLQGPATRVEELRISSDTEVEVEVNKPKKPEEDVPGYNVEDSDFSMVELLLEDAIENEEIMIIDDEEELSTMVVVVDDDSLQVVIDNHKELELAIEVETHTERSTYEAQSDEVSTPAATGQEEEELKLATEVEKQRKPKPSTEAKSDEVSTSAATAQEKEELDLATEVEKHTVPNKYEAQLEEVSTSAASTQKKDLIASGSKEELSTPEYTTSPAKKALSKLSEALSKISDSSGFASDSEAISKKQKHSKRQGPRSRHTKKNSEPANVDAAENTAAVV</sequence>
<evidence type="ECO:0000256" key="2">
    <source>
        <dbReference type="SAM" id="Phobius"/>
    </source>
</evidence>
<feature type="transmembrane region" description="Helical" evidence="2">
    <location>
        <begin position="96"/>
        <end position="115"/>
    </location>
</feature>
<keyword evidence="2" id="KW-1133">Transmembrane helix</keyword>